<organism evidence="2 3">
    <name type="scientific">Zosterops borbonicus</name>
    <dbReference type="NCBI Taxonomy" id="364589"/>
    <lineage>
        <taxon>Eukaryota</taxon>
        <taxon>Metazoa</taxon>
        <taxon>Chordata</taxon>
        <taxon>Craniata</taxon>
        <taxon>Vertebrata</taxon>
        <taxon>Euteleostomi</taxon>
        <taxon>Archelosauria</taxon>
        <taxon>Archosauria</taxon>
        <taxon>Dinosauria</taxon>
        <taxon>Saurischia</taxon>
        <taxon>Theropoda</taxon>
        <taxon>Coelurosauria</taxon>
        <taxon>Aves</taxon>
        <taxon>Neognathae</taxon>
        <taxon>Neoaves</taxon>
        <taxon>Telluraves</taxon>
        <taxon>Australaves</taxon>
        <taxon>Passeriformes</taxon>
        <taxon>Sylvioidea</taxon>
        <taxon>Zosteropidae</taxon>
        <taxon>Zosterops</taxon>
    </lineage>
</organism>
<dbReference type="EMBL" id="SWJQ01001024">
    <property type="protein sequence ID" value="TRZ09655.1"/>
    <property type="molecule type" value="Genomic_DNA"/>
</dbReference>
<accession>A0A8K1G118</accession>
<dbReference type="AlphaFoldDB" id="A0A8K1G118"/>
<comment type="caution">
    <text evidence="2">The sequence shown here is derived from an EMBL/GenBank/DDBJ whole genome shotgun (WGS) entry which is preliminary data.</text>
</comment>
<evidence type="ECO:0000256" key="1">
    <source>
        <dbReference type="SAM" id="MobiDB-lite"/>
    </source>
</evidence>
<dbReference type="GO" id="GO:0061343">
    <property type="term" value="P:cell adhesion involved in heart morphogenesis"/>
    <property type="evidence" value="ECO:0007669"/>
    <property type="project" value="TreeGrafter"/>
</dbReference>
<proteinExistence type="predicted"/>
<gene>
    <name evidence="2" type="ORF">HGM15179_017452</name>
</gene>
<sequence length="270" mass="30923">MGAAGKGPSGCRCPSRARASDDRSRGFQCPELEEHGCDNNQHPGDPELVWDLLLQLDPYKFMELDGINPRIFNGLADAIAKPLSMIFDKPWESGEVPAQWKLANIVPIFKKAKKEDPRNYKPVHLTSVPGKTMQKIIMRYIEKHMEKNTVIGHSQHSFMREKSSLSNPISFNDKVDTYDPAYKSGPEAGLRRVLQYTKDISKSQKLDKGMKFAKNIIHGYKRYYILKVNKVLDVLKLKFHQDNWNQRKPVLTKKLDIDSGYIYFALQLAN</sequence>
<dbReference type="Proteomes" id="UP000796761">
    <property type="component" value="Unassembled WGS sequence"/>
</dbReference>
<evidence type="ECO:0008006" key="4">
    <source>
        <dbReference type="Google" id="ProtNLM"/>
    </source>
</evidence>
<name>A0A8K1G118_9PASS</name>
<feature type="region of interest" description="Disordered" evidence="1">
    <location>
        <begin position="1"/>
        <end position="27"/>
    </location>
</feature>
<protein>
    <recommendedName>
        <fullName evidence="4">Reverse transcriptase domain-containing protein</fullName>
    </recommendedName>
</protein>
<dbReference type="GO" id="GO:0007508">
    <property type="term" value="P:larval heart development"/>
    <property type="evidence" value="ECO:0007669"/>
    <property type="project" value="TreeGrafter"/>
</dbReference>
<reference evidence="2" key="1">
    <citation type="submission" date="2019-04" db="EMBL/GenBank/DDBJ databases">
        <title>Genome assembly of Zosterops borbonicus 15179.</title>
        <authorList>
            <person name="Leroy T."/>
            <person name="Anselmetti Y."/>
            <person name="Tilak M.-K."/>
            <person name="Nabholz B."/>
        </authorList>
    </citation>
    <scope>NUCLEOTIDE SEQUENCE</scope>
    <source>
        <strain evidence="2">HGM_15179</strain>
        <tissue evidence="2">Muscle</tissue>
    </source>
</reference>
<dbReference type="OrthoDB" id="9215469at2759"/>
<keyword evidence="3" id="KW-1185">Reference proteome</keyword>
<dbReference type="PANTHER" id="PTHR33395:SF22">
    <property type="entry name" value="REVERSE TRANSCRIPTASE DOMAIN-CONTAINING PROTEIN"/>
    <property type="match status" value="1"/>
</dbReference>
<dbReference type="PANTHER" id="PTHR33395">
    <property type="entry name" value="TRANSCRIPTASE, PUTATIVE-RELATED-RELATED"/>
    <property type="match status" value="1"/>
</dbReference>
<evidence type="ECO:0000313" key="3">
    <source>
        <dbReference type="Proteomes" id="UP000796761"/>
    </source>
</evidence>
<evidence type="ECO:0000313" key="2">
    <source>
        <dbReference type="EMBL" id="TRZ09655.1"/>
    </source>
</evidence>
<dbReference type="GO" id="GO:0031012">
    <property type="term" value="C:extracellular matrix"/>
    <property type="evidence" value="ECO:0007669"/>
    <property type="project" value="TreeGrafter"/>
</dbReference>